<dbReference type="AlphaFoldDB" id="A0A067CF47"/>
<dbReference type="SMART" id="SM00364">
    <property type="entry name" value="LRR_BAC"/>
    <property type="match status" value="2"/>
</dbReference>
<keyword evidence="3" id="KW-0472">Membrane</keyword>
<feature type="signal peptide" evidence="4">
    <location>
        <begin position="1"/>
        <end position="19"/>
    </location>
</feature>
<evidence type="ECO:0000313" key="5">
    <source>
        <dbReference type="EMBL" id="KDO25156.1"/>
    </source>
</evidence>
<dbReference type="OrthoDB" id="1055097at2759"/>
<dbReference type="EMBL" id="KK583235">
    <property type="protein sequence ID" value="KDO25156.1"/>
    <property type="molecule type" value="Genomic_DNA"/>
</dbReference>
<keyword evidence="6" id="KW-1185">Reference proteome</keyword>
<dbReference type="InterPro" id="IPR032675">
    <property type="entry name" value="LRR_dom_sf"/>
</dbReference>
<dbReference type="OMA" id="FFACDDC"/>
<evidence type="ECO:0008006" key="7">
    <source>
        <dbReference type="Google" id="ProtNLM"/>
    </source>
</evidence>
<dbReference type="KEGG" id="spar:SPRG_09305"/>
<accession>A0A067CF47</accession>
<evidence type="ECO:0000313" key="6">
    <source>
        <dbReference type="Proteomes" id="UP000030745"/>
    </source>
</evidence>
<keyword evidence="3" id="KW-1133">Transmembrane helix</keyword>
<dbReference type="VEuPathDB" id="FungiDB:SPRG_09305"/>
<evidence type="ECO:0000256" key="4">
    <source>
        <dbReference type="SAM" id="SignalP"/>
    </source>
</evidence>
<dbReference type="PANTHER" id="PTHR47114">
    <property type="match status" value="1"/>
</dbReference>
<dbReference type="PROSITE" id="PS51450">
    <property type="entry name" value="LRR"/>
    <property type="match status" value="1"/>
</dbReference>
<dbReference type="InterPro" id="IPR051071">
    <property type="entry name" value="LRR-bact_E3_ubiq_ligases"/>
</dbReference>
<dbReference type="GeneID" id="24131476"/>
<protein>
    <recommendedName>
        <fullName evidence="7">Leucine-rich repeat-containing N-terminal plant-type domain-containing protein</fullName>
    </recommendedName>
</protein>
<evidence type="ECO:0000256" key="1">
    <source>
        <dbReference type="ARBA" id="ARBA00022614"/>
    </source>
</evidence>
<dbReference type="RefSeq" id="XP_012204224.1">
    <property type="nucleotide sequence ID" value="XM_012348834.1"/>
</dbReference>
<name>A0A067CF47_SAPPC</name>
<reference evidence="5 6" key="1">
    <citation type="journal article" date="2013" name="PLoS Genet.">
        <title>Distinctive expansion of potential virulence genes in the genome of the oomycete fish pathogen Saprolegnia parasitica.</title>
        <authorList>
            <person name="Jiang R.H."/>
            <person name="de Bruijn I."/>
            <person name="Haas B.J."/>
            <person name="Belmonte R."/>
            <person name="Lobach L."/>
            <person name="Christie J."/>
            <person name="van den Ackerveken G."/>
            <person name="Bottin A."/>
            <person name="Bulone V."/>
            <person name="Diaz-Moreno S.M."/>
            <person name="Dumas B."/>
            <person name="Fan L."/>
            <person name="Gaulin E."/>
            <person name="Govers F."/>
            <person name="Grenville-Briggs L.J."/>
            <person name="Horner N.R."/>
            <person name="Levin J.Z."/>
            <person name="Mammella M."/>
            <person name="Meijer H.J."/>
            <person name="Morris P."/>
            <person name="Nusbaum C."/>
            <person name="Oome S."/>
            <person name="Phillips A.J."/>
            <person name="van Rooyen D."/>
            <person name="Rzeszutek E."/>
            <person name="Saraiva M."/>
            <person name="Secombes C.J."/>
            <person name="Seidl M.F."/>
            <person name="Snel B."/>
            <person name="Stassen J.H."/>
            <person name="Sykes S."/>
            <person name="Tripathy S."/>
            <person name="van den Berg H."/>
            <person name="Vega-Arreguin J.C."/>
            <person name="Wawra S."/>
            <person name="Young S.K."/>
            <person name="Zeng Q."/>
            <person name="Dieguez-Uribeondo J."/>
            <person name="Russ C."/>
            <person name="Tyler B.M."/>
            <person name="van West P."/>
        </authorList>
    </citation>
    <scope>NUCLEOTIDE SEQUENCE [LARGE SCALE GENOMIC DNA]</scope>
    <source>
        <strain evidence="5 6">CBS 223.65</strain>
    </source>
</reference>
<sequence>MHAALVGLALLSLTLLAAPCPYSDVKASVILAADATCAGGRTDVCGVSSSCVVLDGDLDNGLSTFTGFNSLGNVSNYVHRHLTMGASASMTFAAASLPSYLTSISFENVGVVNLSSSQSPWSRRVTHLSIVNGSMDATTFPWPCNLTSLTLRKNALIDAPSNLPSTLTTLVVEDNQLHDLPPTPPRLEHLHLDANNLTTITDLDWSRLVTVRLGRNPIETMARVQFSPSLRFFACDDCPLQQLTLTPTSFHALDALPPWDGNTSRLTGFNMTRNISSNRSACAKLQGTVVPLWAGKAPPLSFDVCLVRDTNGTAPTSLASIRAGTGLAIGGIASAFAIVLLVVVLDLKRRQCQGEAAFDDAYANVQPSPNRHAQTVYVYPRSSLGQSMVSWFPGAATDDVFVNDYGAWHLVDRDDDGSIAVAIAVEPTSQALVASI</sequence>
<dbReference type="Gene3D" id="3.80.10.10">
    <property type="entry name" value="Ribonuclease Inhibitor"/>
    <property type="match status" value="1"/>
</dbReference>
<dbReference type="SUPFAM" id="SSF52058">
    <property type="entry name" value="L domain-like"/>
    <property type="match status" value="1"/>
</dbReference>
<dbReference type="InterPro" id="IPR001611">
    <property type="entry name" value="Leu-rich_rpt"/>
</dbReference>
<proteinExistence type="predicted"/>
<keyword evidence="2" id="KW-0677">Repeat</keyword>
<keyword evidence="3" id="KW-0812">Transmembrane</keyword>
<gene>
    <name evidence="5" type="ORF">SPRG_09305</name>
</gene>
<dbReference type="PANTHER" id="PTHR47114:SF2">
    <property type="entry name" value="OLIGODENDROCYTE-MYELIN GLYCOPROTEIN"/>
    <property type="match status" value="1"/>
</dbReference>
<keyword evidence="1" id="KW-0433">Leucine-rich repeat</keyword>
<evidence type="ECO:0000256" key="3">
    <source>
        <dbReference type="SAM" id="Phobius"/>
    </source>
</evidence>
<feature type="transmembrane region" description="Helical" evidence="3">
    <location>
        <begin position="323"/>
        <end position="345"/>
    </location>
</feature>
<dbReference type="Proteomes" id="UP000030745">
    <property type="component" value="Unassembled WGS sequence"/>
</dbReference>
<feature type="chain" id="PRO_5001634484" description="Leucine-rich repeat-containing N-terminal plant-type domain-containing protein" evidence="4">
    <location>
        <begin position="20"/>
        <end position="436"/>
    </location>
</feature>
<evidence type="ECO:0000256" key="2">
    <source>
        <dbReference type="ARBA" id="ARBA00022737"/>
    </source>
</evidence>
<keyword evidence="4" id="KW-0732">Signal</keyword>
<organism evidence="5 6">
    <name type="scientific">Saprolegnia parasitica (strain CBS 223.65)</name>
    <dbReference type="NCBI Taxonomy" id="695850"/>
    <lineage>
        <taxon>Eukaryota</taxon>
        <taxon>Sar</taxon>
        <taxon>Stramenopiles</taxon>
        <taxon>Oomycota</taxon>
        <taxon>Saprolegniomycetes</taxon>
        <taxon>Saprolegniales</taxon>
        <taxon>Saprolegniaceae</taxon>
        <taxon>Saprolegnia</taxon>
    </lineage>
</organism>